<evidence type="ECO:0000313" key="3">
    <source>
        <dbReference type="Proteomes" id="UP000001307"/>
    </source>
</evidence>
<gene>
    <name evidence="2" type="ORF">GSOID_T00018045001</name>
</gene>
<dbReference type="EMBL" id="FN653109">
    <property type="protein sequence ID" value="CBY12171.1"/>
    <property type="molecule type" value="Genomic_DNA"/>
</dbReference>
<feature type="transmembrane region" description="Helical" evidence="1">
    <location>
        <begin position="54"/>
        <end position="73"/>
    </location>
</feature>
<dbReference type="AlphaFoldDB" id="E4XQT5"/>
<dbReference type="Proteomes" id="UP000001307">
    <property type="component" value="Unassembled WGS sequence"/>
</dbReference>
<dbReference type="InterPro" id="IPR036259">
    <property type="entry name" value="MFS_trans_sf"/>
</dbReference>
<name>E4XQT5_OIKDI</name>
<evidence type="ECO:0000313" key="2">
    <source>
        <dbReference type="EMBL" id="CBY12171.1"/>
    </source>
</evidence>
<keyword evidence="1" id="KW-1133">Transmembrane helix</keyword>
<dbReference type="InParanoid" id="E4XQT5"/>
<sequence>MDFPGFPVRRGERSRFSEYEYLWNYVLQLVTKCIEKCARSEKSSEKIVKKKSEYFGLLFFLIFSVVIATLISAQMCITGSKGNATSTVIEFSFLRTTFYISRGIYVYQFFPESQFGMIYAIISVATGTLQFAIDPLFKLIQNGGDVNFVPVSAALAASTALCLLQPMYNWFTRKNYIETSVENEEDITEL</sequence>
<organism evidence="2">
    <name type="scientific">Oikopleura dioica</name>
    <name type="common">Tunicate</name>
    <dbReference type="NCBI Taxonomy" id="34765"/>
    <lineage>
        <taxon>Eukaryota</taxon>
        <taxon>Metazoa</taxon>
        <taxon>Chordata</taxon>
        <taxon>Tunicata</taxon>
        <taxon>Appendicularia</taxon>
        <taxon>Copelata</taxon>
        <taxon>Oikopleuridae</taxon>
        <taxon>Oikopleura</taxon>
    </lineage>
</organism>
<dbReference type="SUPFAM" id="SSF103473">
    <property type="entry name" value="MFS general substrate transporter"/>
    <property type="match status" value="1"/>
</dbReference>
<reference evidence="2" key="1">
    <citation type="journal article" date="2010" name="Science">
        <title>Plasticity of animal genome architecture unmasked by rapid evolution of a pelagic tunicate.</title>
        <authorList>
            <person name="Denoeud F."/>
            <person name="Henriet S."/>
            <person name="Mungpakdee S."/>
            <person name="Aury J.M."/>
            <person name="Da Silva C."/>
            <person name="Brinkmann H."/>
            <person name="Mikhaleva J."/>
            <person name="Olsen L.C."/>
            <person name="Jubin C."/>
            <person name="Canestro C."/>
            <person name="Bouquet J.M."/>
            <person name="Danks G."/>
            <person name="Poulain J."/>
            <person name="Campsteijn C."/>
            <person name="Adamski M."/>
            <person name="Cross I."/>
            <person name="Yadetie F."/>
            <person name="Muffato M."/>
            <person name="Louis A."/>
            <person name="Butcher S."/>
            <person name="Tsagkogeorga G."/>
            <person name="Konrad A."/>
            <person name="Singh S."/>
            <person name="Jensen M.F."/>
            <person name="Cong E.H."/>
            <person name="Eikeseth-Otteraa H."/>
            <person name="Noel B."/>
            <person name="Anthouard V."/>
            <person name="Porcel B.M."/>
            <person name="Kachouri-Lafond R."/>
            <person name="Nishino A."/>
            <person name="Ugolini M."/>
            <person name="Chourrout P."/>
            <person name="Nishida H."/>
            <person name="Aasland R."/>
            <person name="Huzurbazar S."/>
            <person name="Westhof E."/>
            <person name="Delsuc F."/>
            <person name="Lehrach H."/>
            <person name="Reinhardt R."/>
            <person name="Weissenbach J."/>
            <person name="Roy S.W."/>
            <person name="Artiguenave F."/>
            <person name="Postlethwait J.H."/>
            <person name="Manak J.R."/>
            <person name="Thompson E.M."/>
            <person name="Jaillon O."/>
            <person name="Du Pasquier L."/>
            <person name="Boudinot P."/>
            <person name="Liberles D.A."/>
            <person name="Volff J.N."/>
            <person name="Philippe H."/>
            <person name="Lenhard B."/>
            <person name="Roest Crollius H."/>
            <person name="Wincker P."/>
            <person name="Chourrout D."/>
        </authorList>
    </citation>
    <scope>NUCLEOTIDE SEQUENCE [LARGE SCALE GENOMIC DNA]</scope>
</reference>
<keyword evidence="1" id="KW-0472">Membrane</keyword>
<accession>E4XQT5</accession>
<proteinExistence type="predicted"/>
<feature type="transmembrane region" description="Helical" evidence="1">
    <location>
        <begin position="117"/>
        <end position="140"/>
    </location>
</feature>
<keyword evidence="1" id="KW-0812">Transmembrane</keyword>
<evidence type="ECO:0000256" key="1">
    <source>
        <dbReference type="SAM" id="Phobius"/>
    </source>
</evidence>
<feature type="transmembrane region" description="Helical" evidence="1">
    <location>
        <begin position="146"/>
        <end position="164"/>
    </location>
</feature>
<protein>
    <submittedName>
        <fullName evidence="2">Uncharacterized protein</fullName>
    </submittedName>
</protein>
<keyword evidence="3" id="KW-1185">Reference proteome</keyword>